<feature type="region of interest" description="Disordered" evidence="1">
    <location>
        <begin position="1"/>
        <end position="26"/>
    </location>
</feature>
<evidence type="ECO:0000313" key="4">
    <source>
        <dbReference type="EMBL" id="SOR28379.1"/>
    </source>
</evidence>
<evidence type="ECO:0000259" key="3">
    <source>
        <dbReference type="Pfam" id="PF16220"/>
    </source>
</evidence>
<dbReference type="Gene3D" id="3.55.50.30">
    <property type="match status" value="1"/>
</dbReference>
<sequence>MAGSDGTEADEAEGADSDEDPVEREAAAWVARLSSSDATEADHRAFETWRKADPVHAAVYAEMDALWRRLGHLPDPRPRKTSDKTSSKTPKSLAGLAAVALIAGALAYETGLLDRLRADLWSGVGAIEHATLPDGSRVDLNTDTAIAVRFTEGERGIALLRGEASFDVVPDRSRPFVVRGGGLSVRAVGTRFFLRADGADRPVGVAEGRVDVSAESGRVVVSAGEEVRIGGDALQVAAADVERATAWRDGRLIYSGKALAAVLTELNRYRRGRIVLLDRGLGERRVTGAFDARNTDDALDVIAATMGTRIRRLSPLLVLVGSPL</sequence>
<proteinExistence type="predicted"/>
<dbReference type="InterPro" id="IPR006860">
    <property type="entry name" value="FecR"/>
</dbReference>
<dbReference type="GO" id="GO:0016989">
    <property type="term" value="F:sigma factor antagonist activity"/>
    <property type="evidence" value="ECO:0007669"/>
    <property type="project" value="TreeGrafter"/>
</dbReference>
<feature type="domain" description="FecR protein" evidence="2">
    <location>
        <begin position="119"/>
        <end position="210"/>
    </location>
</feature>
<organism evidence="4 5">
    <name type="scientific">Methylorubrum extorquens</name>
    <name type="common">Methylobacterium dichloromethanicum</name>
    <name type="synonym">Methylobacterium extorquens</name>
    <dbReference type="NCBI Taxonomy" id="408"/>
    <lineage>
        <taxon>Bacteria</taxon>
        <taxon>Pseudomonadati</taxon>
        <taxon>Pseudomonadota</taxon>
        <taxon>Alphaproteobacteria</taxon>
        <taxon>Hyphomicrobiales</taxon>
        <taxon>Methylobacteriaceae</taxon>
        <taxon>Methylorubrum</taxon>
    </lineage>
</organism>
<dbReference type="Proteomes" id="UP000233769">
    <property type="component" value="Chromosome tk0001"/>
</dbReference>
<dbReference type="Pfam" id="PF16220">
    <property type="entry name" value="DUF4880"/>
    <property type="match status" value="1"/>
</dbReference>
<dbReference type="Gene3D" id="2.60.120.1440">
    <property type="match status" value="1"/>
</dbReference>
<dbReference type="Pfam" id="PF04773">
    <property type="entry name" value="FecR"/>
    <property type="match status" value="1"/>
</dbReference>
<name>A0A2N9AM07_METEX</name>
<dbReference type="InterPro" id="IPR012373">
    <property type="entry name" value="Ferrdict_sens_TM"/>
</dbReference>
<evidence type="ECO:0000259" key="2">
    <source>
        <dbReference type="Pfam" id="PF04773"/>
    </source>
</evidence>
<feature type="domain" description="FecR N-terminal" evidence="3">
    <location>
        <begin position="24"/>
        <end position="66"/>
    </location>
</feature>
<dbReference type="PANTHER" id="PTHR30273">
    <property type="entry name" value="PERIPLASMIC SIGNAL SENSOR AND SIGMA FACTOR ACTIVATOR FECR-RELATED"/>
    <property type="match status" value="1"/>
</dbReference>
<evidence type="ECO:0000256" key="1">
    <source>
        <dbReference type="SAM" id="MobiDB-lite"/>
    </source>
</evidence>
<dbReference type="PIRSF" id="PIRSF018266">
    <property type="entry name" value="FecR"/>
    <property type="match status" value="1"/>
</dbReference>
<reference evidence="5" key="1">
    <citation type="submission" date="2017-10" db="EMBL/GenBank/DDBJ databases">
        <authorList>
            <person name="Regsiter A."/>
            <person name="William W."/>
        </authorList>
    </citation>
    <scope>NUCLEOTIDE SEQUENCE [LARGE SCALE GENOMIC DNA]</scope>
</reference>
<gene>
    <name evidence="4" type="ORF">TK0001_1777</name>
</gene>
<dbReference type="EMBL" id="LT962688">
    <property type="protein sequence ID" value="SOR28379.1"/>
    <property type="molecule type" value="Genomic_DNA"/>
</dbReference>
<dbReference type="PANTHER" id="PTHR30273:SF2">
    <property type="entry name" value="PROTEIN FECR"/>
    <property type="match status" value="1"/>
</dbReference>
<evidence type="ECO:0000313" key="5">
    <source>
        <dbReference type="Proteomes" id="UP000233769"/>
    </source>
</evidence>
<dbReference type="AlphaFoldDB" id="A0A2N9AM07"/>
<accession>A0A2N9AM07</accession>
<dbReference type="InterPro" id="IPR032623">
    <property type="entry name" value="FecR_N"/>
</dbReference>
<feature type="compositionally biased region" description="Acidic residues" evidence="1">
    <location>
        <begin position="7"/>
        <end position="22"/>
    </location>
</feature>
<protein>
    <submittedName>
        <fullName evidence="4">Putative iron siderophore sensor protein FecR</fullName>
    </submittedName>
</protein>